<reference evidence="1" key="1">
    <citation type="submission" date="2019-11" db="EMBL/GenBank/DDBJ databases">
        <title>Lipid analysis of CO2-rich subsurface aquifers suggests an autotrophy-based deep biosphere with lysolipids enriched in CPR bacteria.</title>
        <authorList>
            <person name="Probst A.J."/>
            <person name="Elling F.J."/>
            <person name="Castelle C.J."/>
            <person name="Zhu Q."/>
            <person name="Elvert M."/>
            <person name="Birarda G."/>
            <person name="Holman H.-Y."/>
            <person name="Lane K.R."/>
            <person name="Ladd B."/>
            <person name="Ryan M.C."/>
            <person name="Woyke T."/>
            <person name="Hinrichs K.-U."/>
            <person name="Banfield J.F."/>
        </authorList>
    </citation>
    <scope>NUCLEOTIDE SEQUENCE</scope>
    <source>
        <strain evidence="1">CG_2015-01_33_1645</strain>
        <strain evidence="2">CG_2015-04_33_537</strain>
    </source>
</reference>
<name>A0A8J8CJ60_9ARCH</name>
<dbReference type="AlphaFoldDB" id="A0A8J8CJ60"/>
<sequence length="85" mass="10161">MNEVLLNTTIDKFIFNSKIKSFVDNRYFKNEEEFLQAAINEMIKKTKIYKENKDMDNFAVQMAKKYKKNLSAAVIESRKEEDERL</sequence>
<dbReference type="Proteomes" id="UP000768163">
    <property type="component" value="Unassembled WGS sequence"/>
</dbReference>
<dbReference type="EMBL" id="JAACVF010000035">
    <property type="protein sequence ID" value="NCN64709.1"/>
    <property type="molecule type" value="Genomic_DNA"/>
</dbReference>
<dbReference type="EMBL" id="JAACQH010000104">
    <property type="protein sequence ID" value="NCS91736.1"/>
    <property type="molecule type" value="Genomic_DNA"/>
</dbReference>
<gene>
    <name evidence="2" type="ORF">GW779_04940</name>
    <name evidence="1" type="ORF">GW910_01350</name>
</gene>
<comment type="caution">
    <text evidence="1">The sequence shown here is derived from an EMBL/GenBank/DDBJ whole genome shotgun (WGS) entry which is preliminary data.</text>
</comment>
<evidence type="ECO:0000313" key="2">
    <source>
        <dbReference type="EMBL" id="NCS91736.1"/>
    </source>
</evidence>
<accession>A0A8J8CJ60</accession>
<proteinExistence type="predicted"/>
<protein>
    <submittedName>
        <fullName evidence="1">Uncharacterized protein</fullName>
    </submittedName>
</protein>
<dbReference type="Proteomes" id="UP000738826">
    <property type="component" value="Unassembled WGS sequence"/>
</dbReference>
<evidence type="ECO:0000313" key="1">
    <source>
        <dbReference type="EMBL" id="NCN64709.1"/>
    </source>
</evidence>
<organism evidence="1 3">
    <name type="scientific">Candidatus Altarchaeum hamiconexum</name>
    <dbReference type="NCBI Taxonomy" id="1803513"/>
    <lineage>
        <taxon>Archaea</taxon>
        <taxon>Candidatus Altarchaeota</taxon>
        <taxon>Candidatus Altiarchaeia</taxon>
        <taxon>Candidatus Altarchaeales</taxon>
        <taxon>Candidatus Altarchaeaceae</taxon>
        <taxon>Candidatus Altarchaeum</taxon>
    </lineage>
</organism>
<evidence type="ECO:0000313" key="3">
    <source>
        <dbReference type="Proteomes" id="UP000768163"/>
    </source>
</evidence>